<evidence type="ECO:0000313" key="1">
    <source>
        <dbReference type="EMBL" id="EJK69275.1"/>
    </source>
</evidence>
<name>K0SV30_THAOC</name>
<accession>K0SV30</accession>
<comment type="caution">
    <text evidence="1">The sequence shown here is derived from an EMBL/GenBank/DDBJ whole genome shotgun (WGS) entry which is preliminary data.</text>
</comment>
<gene>
    <name evidence="1" type="ORF">THAOC_09479</name>
</gene>
<protein>
    <submittedName>
        <fullName evidence="1">Uncharacterized protein</fullName>
    </submittedName>
</protein>
<sequence>MMRRLFNVPTCHQRRWSPPASMAGFQVHGKPASRTWVEREEGHATRARLRRGMACLSSQQPGLHGRISSGSCRRSMSKMIPRKAALKLTPKARELFKKLIAATSAEGIMLKYELSTKEALRMAFKFDLIKDSKVEITEQDEGVSLEVMEDGSPKPPSESWDDNLPKLYIHHDAFMKVLGGTIDVDFNKETGDLKPILLDREGHEMDPNA</sequence>
<keyword evidence="2" id="KW-1185">Reference proteome</keyword>
<dbReference type="AlphaFoldDB" id="K0SV30"/>
<proteinExistence type="predicted"/>
<organism evidence="1 2">
    <name type="scientific">Thalassiosira oceanica</name>
    <name type="common">Marine diatom</name>
    <dbReference type="NCBI Taxonomy" id="159749"/>
    <lineage>
        <taxon>Eukaryota</taxon>
        <taxon>Sar</taxon>
        <taxon>Stramenopiles</taxon>
        <taxon>Ochrophyta</taxon>
        <taxon>Bacillariophyta</taxon>
        <taxon>Coscinodiscophyceae</taxon>
        <taxon>Thalassiosirophycidae</taxon>
        <taxon>Thalassiosirales</taxon>
        <taxon>Thalassiosiraceae</taxon>
        <taxon>Thalassiosira</taxon>
    </lineage>
</organism>
<reference evidence="1 2" key="1">
    <citation type="journal article" date="2012" name="Genome Biol.">
        <title>Genome and low-iron response of an oceanic diatom adapted to chronic iron limitation.</title>
        <authorList>
            <person name="Lommer M."/>
            <person name="Specht M."/>
            <person name="Roy A.S."/>
            <person name="Kraemer L."/>
            <person name="Andreson R."/>
            <person name="Gutowska M.A."/>
            <person name="Wolf J."/>
            <person name="Bergner S.V."/>
            <person name="Schilhabel M.B."/>
            <person name="Klostermeier U.C."/>
            <person name="Beiko R.G."/>
            <person name="Rosenstiel P."/>
            <person name="Hippler M."/>
            <person name="Laroche J."/>
        </authorList>
    </citation>
    <scope>NUCLEOTIDE SEQUENCE [LARGE SCALE GENOMIC DNA]</scope>
    <source>
        <strain evidence="1 2">CCMP1005</strain>
    </source>
</reference>
<evidence type="ECO:0000313" key="2">
    <source>
        <dbReference type="Proteomes" id="UP000266841"/>
    </source>
</evidence>
<dbReference type="eggNOG" id="ENOG502SR6T">
    <property type="taxonomic scope" value="Eukaryota"/>
</dbReference>
<dbReference type="EMBL" id="AGNL01010291">
    <property type="protein sequence ID" value="EJK69275.1"/>
    <property type="molecule type" value="Genomic_DNA"/>
</dbReference>
<dbReference type="OrthoDB" id="43752at2759"/>
<dbReference type="Proteomes" id="UP000266841">
    <property type="component" value="Unassembled WGS sequence"/>
</dbReference>